<dbReference type="GO" id="GO:1990604">
    <property type="term" value="C:IRE1-TRAF2-ASK1 complex"/>
    <property type="evidence" value="ECO:0007669"/>
    <property type="project" value="TreeGrafter"/>
</dbReference>
<keyword evidence="3" id="KW-1185">Reference proteome</keyword>
<dbReference type="GO" id="GO:0036498">
    <property type="term" value="P:IRE1-mediated unfolded protein response"/>
    <property type="evidence" value="ECO:0007669"/>
    <property type="project" value="TreeGrafter"/>
</dbReference>
<dbReference type="PANTHER" id="PTHR13954:SF6">
    <property type="entry name" value="NON-SPECIFIC SERINE_THREONINE PROTEIN KINASE"/>
    <property type="match status" value="1"/>
</dbReference>
<gene>
    <name evidence="2" type="ORF">CPB84DRAFT_1813521</name>
</gene>
<dbReference type="InterPro" id="IPR011009">
    <property type="entry name" value="Kinase-like_dom_sf"/>
</dbReference>
<sequence>MIFAVVSSTNPTKARQIVSISESFNDDGFSKLEVVWTENSQVFVTYSSHHRLKQFDDHALFEAQGTLFPKEKVYPSWRENITEMQRPLASNIYTKMAYCQCLNGEAGIRLIDAEIDVLEALSTNPHPNIVEYHGCIREEDYMVGICLSKYRCTLNELIRGQVPPDQRSPFDPDTVISGVMSGLTFLHGLGLVHDDINPHNIMLNDEGHAVIIDFDSCTHVGAESRGGTPGWSTNPTIAQVENDEYGLDLIVQFIRGEYNGENVEPFGL</sequence>
<dbReference type="GO" id="GO:0004674">
    <property type="term" value="F:protein serine/threonine kinase activity"/>
    <property type="evidence" value="ECO:0007669"/>
    <property type="project" value="InterPro"/>
</dbReference>
<dbReference type="Gene3D" id="1.10.510.10">
    <property type="entry name" value="Transferase(Phosphotransferase) domain 1"/>
    <property type="match status" value="1"/>
</dbReference>
<evidence type="ECO:0000313" key="3">
    <source>
        <dbReference type="Proteomes" id="UP000724874"/>
    </source>
</evidence>
<reference evidence="2" key="1">
    <citation type="submission" date="2020-11" db="EMBL/GenBank/DDBJ databases">
        <authorList>
            <consortium name="DOE Joint Genome Institute"/>
            <person name="Ahrendt S."/>
            <person name="Riley R."/>
            <person name="Andreopoulos W."/>
            <person name="LaButti K."/>
            <person name="Pangilinan J."/>
            <person name="Ruiz-duenas F.J."/>
            <person name="Barrasa J.M."/>
            <person name="Sanchez-Garcia M."/>
            <person name="Camarero S."/>
            <person name="Miyauchi S."/>
            <person name="Serrano A."/>
            <person name="Linde D."/>
            <person name="Babiker R."/>
            <person name="Drula E."/>
            <person name="Ayuso-Fernandez I."/>
            <person name="Pacheco R."/>
            <person name="Padilla G."/>
            <person name="Ferreira P."/>
            <person name="Barriuso J."/>
            <person name="Kellner H."/>
            <person name="Castanera R."/>
            <person name="Alfaro M."/>
            <person name="Ramirez L."/>
            <person name="Pisabarro A.G."/>
            <person name="Kuo A."/>
            <person name="Tritt A."/>
            <person name="Lipzen A."/>
            <person name="He G."/>
            <person name="Yan M."/>
            <person name="Ng V."/>
            <person name="Cullen D."/>
            <person name="Martin F."/>
            <person name="Rosso M.-N."/>
            <person name="Henrissat B."/>
            <person name="Hibbett D."/>
            <person name="Martinez A.T."/>
            <person name="Grigoriev I.V."/>
        </authorList>
    </citation>
    <scope>NUCLEOTIDE SEQUENCE</scope>
    <source>
        <strain evidence="2">AH 44721</strain>
    </source>
</reference>
<keyword evidence="2" id="KW-0418">Kinase</keyword>
<proteinExistence type="predicted"/>
<comment type="caution">
    <text evidence="2">The sequence shown here is derived from an EMBL/GenBank/DDBJ whole genome shotgun (WGS) entry which is preliminary data.</text>
</comment>
<dbReference type="GO" id="GO:0070059">
    <property type="term" value="P:intrinsic apoptotic signaling pathway in response to endoplasmic reticulum stress"/>
    <property type="evidence" value="ECO:0007669"/>
    <property type="project" value="TreeGrafter"/>
</dbReference>
<dbReference type="SMART" id="SM00220">
    <property type="entry name" value="S_TKc"/>
    <property type="match status" value="1"/>
</dbReference>
<dbReference type="PROSITE" id="PS50011">
    <property type="entry name" value="PROTEIN_KINASE_DOM"/>
    <property type="match status" value="1"/>
</dbReference>
<dbReference type="PANTHER" id="PTHR13954">
    <property type="entry name" value="IRE1-RELATED"/>
    <property type="match status" value="1"/>
</dbReference>
<dbReference type="GO" id="GO:0005524">
    <property type="term" value="F:ATP binding"/>
    <property type="evidence" value="ECO:0007669"/>
    <property type="project" value="InterPro"/>
</dbReference>
<name>A0A9P5NWI3_GYMJU</name>
<dbReference type="InterPro" id="IPR045133">
    <property type="entry name" value="IRE1/2-like"/>
</dbReference>
<dbReference type="Pfam" id="PF00069">
    <property type="entry name" value="Pkinase"/>
    <property type="match status" value="1"/>
</dbReference>
<evidence type="ECO:0000259" key="1">
    <source>
        <dbReference type="PROSITE" id="PS50011"/>
    </source>
</evidence>
<dbReference type="SUPFAM" id="SSF56112">
    <property type="entry name" value="Protein kinase-like (PK-like)"/>
    <property type="match status" value="1"/>
</dbReference>
<dbReference type="GO" id="GO:0004521">
    <property type="term" value="F:RNA endonuclease activity"/>
    <property type="evidence" value="ECO:0007669"/>
    <property type="project" value="InterPro"/>
</dbReference>
<dbReference type="GO" id="GO:0051082">
    <property type="term" value="F:unfolded protein binding"/>
    <property type="evidence" value="ECO:0007669"/>
    <property type="project" value="TreeGrafter"/>
</dbReference>
<accession>A0A9P5NWI3</accession>
<organism evidence="2 3">
    <name type="scientific">Gymnopilus junonius</name>
    <name type="common">Spectacular rustgill mushroom</name>
    <name type="synonym">Gymnopilus spectabilis subsp. junonius</name>
    <dbReference type="NCBI Taxonomy" id="109634"/>
    <lineage>
        <taxon>Eukaryota</taxon>
        <taxon>Fungi</taxon>
        <taxon>Dikarya</taxon>
        <taxon>Basidiomycota</taxon>
        <taxon>Agaricomycotina</taxon>
        <taxon>Agaricomycetes</taxon>
        <taxon>Agaricomycetidae</taxon>
        <taxon>Agaricales</taxon>
        <taxon>Agaricineae</taxon>
        <taxon>Hymenogastraceae</taxon>
        <taxon>Gymnopilus</taxon>
    </lineage>
</organism>
<protein>
    <submittedName>
        <fullName evidence="2">Kinase-like domain-containing protein</fullName>
    </submittedName>
</protein>
<dbReference type="EMBL" id="JADNYJ010000014">
    <property type="protein sequence ID" value="KAF8907724.1"/>
    <property type="molecule type" value="Genomic_DNA"/>
</dbReference>
<feature type="domain" description="Protein kinase" evidence="1">
    <location>
        <begin position="46"/>
        <end position="268"/>
    </location>
</feature>
<dbReference type="Proteomes" id="UP000724874">
    <property type="component" value="Unassembled WGS sequence"/>
</dbReference>
<keyword evidence="2" id="KW-0808">Transferase</keyword>
<evidence type="ECO:0000313" key="2">
    <source>
        <dbReference type="EMBL" id="KAF8907724.1"/>
    </source>
</evidence>
<dbReference type="OrthoDB" id="4062651at2759"/>
<dbReference type="InterPro" id="IPR000719">
    <property type="entry name" value="Prot_kinase_dom"/>
</dbReference>
<dbReference type="AlphaFoldDB" id="A0A9P5NWI3"/>